<evidence type="ECO:0000256" key="1">
    <source>
        <dbReference type="SAM" id="Phobius"/>
    </source>
</evidence>
<feature type="transmembrane region" description="Helical" evidence="1">
    <location>
        <begin position="5"/>
        <end position="25"/>
    </location>
</feature>
<evidence type="ECO:0000313" key="3">
    <source>
        <dbReference type="Proteomes" id="UP001285855"/>
    </source>
</evidence>
<reference evidence="2 3" key="1">
    <citation type="submission" date="2023-11" db="EMBL/GenBank/DDBJ databases">
        <title>Winogradskyella pelagius sp. nov., isolated from coastal sediment.</title>
        <authorList>
            <person name="Li F."/>
        </authorList>
    </citation>
    <scope>NUCLEOTIDE SEQUENCE [LARGE SCALE GENOMIC DNA]</scope>
    <source>
        <strain evidence="2 3">KCTC 23502</strain>
    </source>
</reference>
<name>A0ABU5EPB5_9FLAO</name>
<organism evidence="2 3">
    <name type="scientific">Winogradskyella aquimaris</name>
    <dbReference type="NCBI Taxonomy" id="864074"/>
    <lineage>
        <taxon>Bacteria</taxon>
        <taxon>Pseudomonadati</taxon>
        <taxon>Bacteroidota</taxon>
        <taxon>Flavobacteriia</taxon>
        <taxon>Flavobacteriales</taxon>
        <taxon>Flavobacteriaceae</taxon>
        <taxon>Winogradskyella</taxon>
    </lineage>
</organism>
<dbReference type="RefSeq" id="WP_320556433.1">
    <property type="nucleotide sequence ID" value="NZ_JAXDAE010000013.1"/>
</dbReference>
<keyword evidence="3" id="KW-1185">Reference proteome</keyword>
<comment type="caution">
    <text evidence="2">The sequence shown here is derived from an EMBL/GenBank/DDBJ whole genome shotgun (WGS) entry which is preliminary data.</text>
</comment>
<dbReference type="EMBL" id="JAXDAE010000013">
    <property type="protein sequence ID" value="MDY2588083.1"/>
    <property type="molecule type" value="Genomic_DNA"/>
</dbReference>
<accession>A0ABU5EPB5</accession>
<keyword evidence="1" id="KW-0472">Membrane</keyword>
<evidence type="ECO:0000313" key="2">
    <source>
        <dbReference type="EMBL" id="MDY2588083.1"/>
    </source>
</evidence>
<keyword evidence="1" id="KW-1133">Transmembrane helix</keyword>
<proteinExistence type="predicted"/>
<dbReference type="Proteomes" id="UP001285855">
    <property type="component" value="Unassembled WGS sequence"/>
</dbReference>
<gene>
    <name evidence="2" type="ORF">SNF14_12100</name>
</gene>
<protein>
    <submittedName>
        <fullName evidence="2">Uncharacterized protein</fullName>
    </submittedName>
</protein>
<keyword evidence="1" id="KW-0812">Transmembrane</keyword>
<feature type="transmembrane region" description="Helical" evidence="1">
    <location>
        <begin position="31"/>
        <end position="51"/>
    </location>
</feature>
<sequence length="61" mass="6665">MDNKLLGNFIIAFPTAAYITYTILMKNPNSGIDWTSVVISGLIAMVSYAIGKKIKNKGEVE</sequence>